<dbReference type="AlphaFoldDB" id="A0AAV8XJN2"/>
<keyword evidence="1" id="KW-0479">Metal-binding</keyword>
<reference evidence="3" key="1">
    <citation type="journal article" date="2023" name="Insect Mol. Biol.">
        <title>Genome sequencing provides insights into the evolution of gene families encoding plant cell wall-degrading enzymes in longhorned beetles.</title>
        <authorList>
            <person name="Shin N.R."/>
            <person name="Okamura Y."/>
            <person name="Kirsch R."/>
            <person name="Pauchet Y."/>
        </authorList>
    </citation>
    <scope>NUCLEOTIDE SEQUENCE</scope>
    <source>
        <strain evidence="3">RBIC_L_NR</strain>
    </source>
</reference>
<dbReference type="PANTHER" id="PTHR39953:SF1">
    <property type="entry name" value="RE54151P"/>
    <property type="match status" value="1"/>
</dbReference>
<dbReference type="PANTHER" id="PTHR39953">
    <property type="entry name" value="RE54151P"/>
    <property type="match status" value="1"/>
</dbReference>
<dbReference type="InterPro" id="IPR011604">
    <property type="entry name" value="PDDEXK-like_dom_sf"/>
</dbReference>
<dbReference type="InterPro" id="IPR011335">
    <property type="entry name" value="Restrct_endonuc-II-like"/>
</dbReference>
<comment type="caution">
    <text evidence="3">The sequence shown here is derived from an EMBL/GenBank/DDBJ whole genome shotgun (WGS) entry which is preliminary data.</text>
</comment>
<accession>A0AAV8XJN2</accession>
<protein>
    <recommendedName>
        <fullName evidence="2">SWIM-type domain-containing protein</fullName>
    </recommendedName>
</protein>
<evidence type="ECO:0000313" key="3">
    <source>
        <dbReference type="EMBL" id="KAJ8938664.1"/>
    </source>
</evidence>
<sequence length="392" mass="44782">MAPTKHVLKLGAIVEFFSDSDEKRLIARGENAVESNHIKSFHFVPELLLIRGRTVSCILQVNLFKDGAIKDASCTCPRGQYLCHHVAAVCLFGHHNISVTDVECRWAAKKSKEEEVKTIDEIYMGKRHVSCDTRLTEAEITNFRTTLQQYGTAVGFTWMLGPEPTTVLNLITDVEDFIFSEAYFAAGDKQKCFLEKLKVSPEQIKKNCSMTVGLYKNENWLICRKNRLTGSNFGAVLAAISRKKYPPSLYKRLTGFYNLENIKAVQWGNINEGQAIREFTEETKLEVVPTGLWLTECGFLGSSPDGLVGDNAIIEIKCPYKFREKLMTEELQTDHSYLVYCNGDELVLNKNHEYYHQIQGEFDKDWIVNLKLLENFYLQEYLSYIISNAYDV</sequence>
<dbReference type="CDD" id="cd22343">
    <property type="entry name" value="PDDEXK_lambda_exonuclease-like"/>
    <property type="match status" value="1"/>
</dbReference>
<dbReference type="Gene3D" id="3.90.320.10">
    <property type="match status" value="1"/>
</dbReference>
<feature type="domain" description="SWIM-type" evidence="2">
    <location>
        <begin position="59"/>
        <end position="94"/>
    </location>
</feature>
<dbReference type="SUPFAM" id="SSF52980">
    <property type="entry name" value="Restriction endonuclease-like"/>
    <property type="match status" value="1"/>
</dbReference>
<keyword evidence="4" id="KW-1185">Reference proteome</keyword>
<dbReference type="Pfam" id="PF04434">
    <property type="entry name" value="SWIM"/>
    <property type="match status" value="1"/>
</dbReference>
<evidence type="ECO:0000313" key="4">
    <source>
        <dbReference type="Proteomes" id="UP001162156"/>
    </source>
</evidence>
<dbReference type="Proteomes" id="UP001162156">
    <property type="component" value="Unassembled WGS sequence"/>
</dbReference>
<evidence type="ECO:0000256" key="1">
    <source>
        <dbReference type="PROSITE-ProRule" id="PRU00325"/>
    </source>
</evidence>
<gene>
    <name evidence="3" type="ORF">NQ314_011403</name>
</gene>
<dbReference type="InterPro" id="IPR007527">
    <property type="entry name" value="Znf_SWIM"/>
</dbReference>
<dbReference type="GO" id="GO:0006281">
    <property type="term" value="P:DNA repair"/>
    <property type="evidence" value="ECO:0007669"/>
    <property type="project" value="UniProtKB-ARBA"/>
</dbReference>
<dbReference type="GO" id="GO:0008270">
    <property type="term" value="F:zinc ion binding"/>
    <property type="evidence" value="ECO:0007669"/>
    <property type="project" value="UniProtKB-KW"/>
</dbReference>
<proteinExistence type="predicted"/>
<dbReference type="InterPro" id="IPR019080">
    <property type="entry name" value="YqaJ_viral_recombinase"/>
</dbReference>
<keyword evidence="1" id="KW-0863">Zinc-finger</keyword>
<dbReference type="Pfam" id="PF09588">
    <property type="entry name" value="YqaJ"/>
    <property type="match status" value="1"/>
</dbReference>
<name>A0AAV8XJN2_9CUCU</name>
<dbReference type="PROSITE" id="PS50966">
    <property type="entry name" value="ZF_SWIM"/>
    <property type="match status" value="1"/>
</dbReference>
<keyword evidence="1" id="KW-0862">Zinc</keyword>
<organism evidence="3 4">
    <name type="scientific">Rhamnusium bicolor</name>
    <dbReference type="NCBI Taxonomy" id="1586634"/>
    <lineage>
        <taxon>Eukaryota</taxon>
        <taxon>Metazoa</taxon>
        <taxon>Ecdysozoa</taxon>
        <taxon>Arthropoda</taxon>
        <taxon>Hexapoda</taxon>
        <taxon>Insecta</taxon>
        <taxon>Pterygota</taxon>
        <taxon>Neoptera</taxon>
        <taxon>Endopterygota</taxon>
        <taxon>Coleoptera</taxon>
        <taxon>Polyphaga</taxon>
        <taxon>Cucujiformia</taxon>
        <taxon>Chrysomeloidea</taxon>
        <taxon>Cerambycidae</taxon>
        <taxon>Lepturinae</taxon>
        <taxon>Rhagiini</taxon>
        <taxon>Rhamnusium</taxon>
    </lineage>
</organism>
<dbReference type="EMBL" id="JANEYF010003168">
    <property type="protein sequence ID" value="KAJ8938664.1"/>
    <property type="molecule type" value="Genomic_DNA"/>
</dbReference>
<evidence type="ECO:0000259" key="2">
    <source>
        <dbReference type="PROSITE" id="PS50966"/>
    </source>
</evidence>